<reference evidence="1 2" key="1">
    <citation type="submission" date="2020-02" db="EMBL/GenBank/DDBJ databases">
        <authorList>
            <person name="Ma Q."/>
            <person name="Huang Y."/>
            <person name="Song X."/>
            <person name="Pei D."/>
        </authorList>
    </citation>
    <scope>NUCLEOTIDE SEQUENCE [LARGE SCALE GENOMIC DNA]</scope>
    <source>
        <strain evidence="1">Sxm20200214</strain>
        <tissue evidence="1">Leaf</tissue>
    </source>
</reference>
<comment type="caution">
    <text evidence="1">The sequence shown here is derived from an EMBL/GenBank/DDBJ whole genome shotgun (WGS) entry which is preliminary data.</text>
</comment>
<evidence type="ECO:0000313" key="2">
    <source>
        <dbReference type="Proteomes" id="UP000886595"/>
    </source>
</evidence>
<organism evidence="1 2">
    <name type="scientific">Brassica carinata</name>
    <name type="common">Ethiopian mustard</name>
    <name type="synonym">Abyssinian cabbage</name>
    <dbReference type="NCBI Taxonomy" id="52824"/>
    <lineage>
        <taxon>Eukaryota</taxon>
        <taxon>Viridiplantae</taxon>
        <taxon>Streptophyta</taxon>
        <taxon>Embryophyta</taxon>
        <taxon>Tracheophyta</taxon>
        <taxon>Spermatophyta</taxon>
        <taxon>Magnoliopsida</taxon>
        <taxon>eudicotyledons</taxon>
        <taxon>Gunneridae</taxon>
        <taxon>Pentapetalae</taxon>
        <taxon>rosids</taxon>
        <taxon>malvids</taxon>
        <taxon>Brassicales</taxon>
        <taxon>Brassicaceae</taxon>
        <taxon>Brassiceae</taxon>
        <taxon>Brassica</taxon>
    </lineage>
</organism>
<dbReference type="InterPro" id="IPR014710">
    <property type="entry name" value="RmlC-like_jellyroll"/>
</dbReference>
<sequence>MPEEVTKGLQLCNISCIQRENDRARLPRTVEFKHTKCRRNLKINGKSVPPVYTIQPTMFFGFAIDPGARFYQDQDLQKSRFAFSHVLESGNGGAVFGSSESFSCFSTHCSVRTKEYGGVSMWTKSFSKKLRFVIIAGELIGEQVLQLSPFLMNIWKKWLQNGQVLRS</sequence>
<accession>A0A8X7Q072</accession>
<proteinExistence type="predicted"/>
<dbReference type="Proteomes" id="UP000886595">
    <property type="component" value="Unassembled WGS sequence"/>
</dbReference>
<dbReference type="Gene3D" id="2.60.120.10">
    <property type="entry name" value="Jelly Rolls"/>
    <property type="match status" value="2"/>
</dbReference>
<dbReference type="PANTHER" id="PTHR13903:SF8">
    <property type="entry name" value="PIRIN"/>
    <property type="match status" value="1"/>
</dbReference>
<dbReference type="EMBL" id="JAAMPC010000015">
    <property type="protein sequence ID" value="KAG2260647.1"/>
    <property type="molecule type" value="Genomic_DNA"/>
</dbReference>
<dbReference type="PANTHER" id="PTHR13903">
    <property type="entry name" value="PIRIN-RELATED"/>
    <property type="match status" value="1"/>
</dbReference>
<dbReference type="InterPro" id="IPR012093">
    <property type="entry name" value="Pirin"/>
</dbReference>
<evidence type="ECO:0000313" key="1">
    <source>
        <dbReference type="EMBL" id="KAG2260647.1"/>
    </source>
</evidence>
<protein>
    <submittedName>
        <fullName evidence="1">Uncharacterized protein</fullName>
    </submittedName>
</protein>
<dbReference type="AlphaFoldDB" id="A0A8X7Q072"/>
<name>A0A8X7Q072_BRACI</name>
<gene>
    <name evidence="1" type="ORF">Bca52824_079941</name>
</gene>
<dbReference type="OrthoDB" id="198735at2759"/>
<keyword evidence="2" id="KW-1185">Reference proteome</keyword>